<keyword evidence="4 10" id="KW-0808">Transferase</keyword>
<proteinExistence type="predicted"/>
<dbReference type="GO" id="GO:0016757">
    <property type="term" value="F:glycosyltransferase activity"/>
    <property type="evidence" value="ECO:0007669"/>
    <property type="project" value="UniProtKB-KW"/>
</dbReference>
<keyword evidence="7 8" id="KW-0472">Membrane</keyword>
<keyword evidence="3 10" id="KW-0328">Glycosyltransferase</keyword>
<feature type="transmembrane region" description="Helical" evidence="8">
    <location>
        <begin position="120"/>
        <end position="153"/>
    </location>
</feature>
<evidence type="ECO:0000256" key="1">
    <source>
        <dbReference type="ARBA" id="ARBA00004651"/>
    </source>
</evidence>
<comment type="caution">
    <text evidence="10">The sequence shown here is derived from an EMBL/GenBank/DDBJ whole genome shotgun (WGS) entry which is preliminary data.</text>
</comment>
<evidence type="ECO:0000256" key="5">
    <source>
        <dbReference type="ARBA" id="ARBA00022692"/>
    </source>
</evidence>
<dbReference type="EMBL" id="JBHLUE010000011">
    <property type="protein sequence ID" value="MFC0565364.1"/>
    <property type="molecule type" value="Genomic_DNA"/>
</dbReference>
<evidence type="ECO:0000256" key="6">
    <source>
        <dbReference type="ARBA" id="ARBA00022989"/>
    </source>
</evidence>
<dbReference type="PANTHER" id="PTHR33908">
    <property type="entry name" value="MANNOSYLTRANSFERASE YKCB-RELATED"/>
    <property type="match status" value="1"/>
</dbReference>
<feature type="transmembrane region" description="Helical" evidence="8">
    <location>
        <begin position="335"/>
        <end position="357"/>
    </location>
</feature>
<dbReference type="EC" id="2.4.-.-" evidence="10"/>
<evidence type="ECO:0000256" key="3">
    <source>
        <dbReference type="ARBA" id="ARBA00022676"/>
    </source>
</evidence>
<comment type="subcellular location">
    <subcellularLocation>
        <location evidence="1">Cell membrane</location>
        <topology evidence="1">Multi-pass membrane protein</topology>
    </subcellularLocation>
</comment>
<evidence type="ECO:0000259" key="9">
    <source>
        <dbReference type="Pfam" id="PF13231"/>
    </source>
</evidence>
<dbReference type="Proteomes" id="UP001589894">
    <property type="component" value="Unassembled WGS sequence"/>
</dbReference>
<evidence type="ECO:0000256" key="7">
    <source>
        <dbReference type="ARBA" id="ARBA00023136"/>
    </source>
</evidence>
<evidence type="ECO:0000256" key="8">
    <source>
        <dbReference type="SAM" id="Phobius"/>
    </source>
</evidence>
<dbReference type="InterPro" id="IPR038731">
    <property type="entry name" value="RgtA/B/C-like"/>
</dbReference>
<reference evidence="10 11" key="1">
    <citation type="submission" date="2024-09" db="EMBL/GenBank/DDBJ databases">
        <authorList>
            <person name="Sun Q."/>
            <person name="Mori K."/>
        </authorList>
    </citation>
    <scope>NUCLEOTIDE SEQUENCE [LARGE SCALE GENOMIC DNA]</scope>
    <source>
        <strain evidence="10 11">TBRC 2205</strain>
    </source>
</reference>
<evidence type="ECO:0000256" key="2">
    <source>
        <dbReference type="ARBA" id="ARBA00022475"/>
    </source>
</evidence>
<evidence type="ECO:0000313" key="11">
    <source>
        <dbReference type="Proteomes" id="UP001589894"/>
    </source>
</evidence>
<evidence type="ECO:0000313" key="10">
    <source>
        <dbReference type="EMBL" id="MFC0565364.1"/>
    </source>
</evidence>
<accession>A0ABV6NX56</accession>
<feature type="transmembrane region" description="Helical" evidence="8">
    <location>
        <begin position="256"/>
        <end position="275"/>
    </location>
</feature>
<feature type="transmembrane region" description="Helical" evidence="8">
    <location>
        <begin position="206"/>
        <end position="224"/>
    </location>
</feature>
<keyword evidence="2" id="KW-1003">Cell membrane</keyword>
<feature type="transmembrane region" description="Helical" evidence="8">
    <location>
        <begin position="305"/>
        <end position="323"/>
    </location>
</feature>
<keyword evidence="6 8" id="KW-1133">Transmembrane helix</keyword>
<dbReference type="PANTHER" id="PTHR33908:SF11">
    <property type="entry name" value="MEMBRANE PROTEIN"/>
    <property type="match status" value="1"/>
</dbReference>
<feature type="transmembrane region" description="Helical" evidence="8">
    <location>
        <begin position="282"/>
        <end position="299"/>
    </location>
</feature>
<feature type="transmembrane region" description="Helical" evidence="8">
    <location>
        <begin position="165"/>
        <end position="194"/>
    </location>
</feature>
<name>A0ABV6NX56_9ACTN</name>
<protein>
    <submittedName>
        <fullName evidence="10">Glycosyltransferase family 39 protein</fullName>
        <ecNumber evidence="10">2.4.-.-</ecNumber>
    </submittedName>
</protein>
<keyword evidence="5 8" id="KW-0812">Transmembrane</keyword>
<gene>
    <name evidence="10" type="ORF">ACFFHU_14615</name>
</gene>
<feature type="domain" description="Glycosyltransferase RgtA/B/C/D-like" evidence="9">
    <location>
        <begin position="66"/>
        <end position="224"/>
    </location>
</feature>
<feature type="transmembrane region" description="Helical" evidence="8">
    <location>
        <begin position="21"/>
        <end position="40"/>
    </location>
</feature>
<organism evidence="10 11">
    <name type="scientific">Plantactinospora siamensis</name>
    <dbReference type="NCBI Taxonomy" id="555372"/>
    <lineage>
        <taxon>Bacteria</taxon>
        <taxon>Bacillati</taxon>
        <taxon>Actinomycetota</taxon>
        <taxon>Actinomycetes</taxon>
        <taxon>Micromonosporales</taxon>
        <taxon>Micromonosporaceae</taxon>
        <taxon>Plantactinospora</taxon>
    </lineage>
</organism>
<dbReference type="Pfam" id="PF13231">
    <property type="entry name" value="PMT_2"/>
    <property type="match status" value="1"/>
</dbReference>
<feature type="transmembrane region" description="Helical" evidence="8">
    <location>
        <begin position="87"/>
        <end position="108"/>
    </location>
</feature>
<dbReference type="RefSeq" id="WP_377339112.1">
    <property type="nucleotide sequence ID" value="NZ_JBHLUE010000011.1"/>
</dbReference>
<sequence>MAIEEAQRTGRARTGPPREPFAMLPVLLVAAGTAVLLVAWSTRYGYHRDELYFRLLGQHPAWGYVDQPPAAPLLAGLTRALLGDHLWALRLPSAMAVAGAAMLTALLVRDWGGARVAQVLGALGAATVFPLIAGHVLATATLDLVLHAAVLLFVARALLRDARWWLAAGAAVGVGLYLKDLVVLTLLSIAAGLLLVGPRRVFASRWLWAGVLVALVVGAPNLVYQATHHWPQVTMAGAIERNKGADSRITFVPLQLVMLGFFMVPVWVAGLVRLLREPGLRPVRALAVAYPAACVLVLVTGGQPYYTLGLVLALYAAGCVSVVRWMARGRRRLRTAWFAAALVLNVALSALIALPLVPVRSLAPTHIADVSQVVSDQIGWPVYVRQIADVYRSLPPDDAARAVIVTGNYGEAGALDRYGAGLHLPPVYSGHNALWYLGRPADDRTVAIMVGFAAGGRGLASFASCRVAAQLDNGLAIPNEEQHNDVEVCRDPSGPWSQLWPQFQHFD</sequence>
<keyword evidence="11" id="KW-1185">Reference proteome</keyword>
<evidence type="ECO:0000256" key="4">
    <source>
        <dbReference type="ARBA" id="ARBA00022679"/>
    </source>
</evidence>
<dbReference type="InterPro" id="IPR050297">
    <property type="entry name" value="LipidA_mod_glycosyltrf_83"/>
</dbReference>